<comment type="caution">
    <text evidence="2">The sequence shown here is derived from an EMBL/GenBank/DDBJ whole genome shotgun (WGS) entry which is preliminary data.</text>
</comment>
<dbReference type="OrthoDB" id="6430887at2759"/>
<evidence type="ECO:0000313" key="2">
    <source>
        <dbReference type="EMBL" id="CAG9568342.1"/>
    </source>
</evidence>
<keyword evidence="3" id="KW-1185">Reference proteome</keyword>
<feature type="compositionally biased region" description="Polar residues" evidence="1">
    <location>
        <begin position="96"/>
        <end position="105"/>
    </location>
</feature>
<dbReference type="EMBL" id="CAKASE010000060">
    <property type="protein sequence ID" value="CAG9568342.1"/>
    <property type="molecule type" value="Genomic_DNA"/>
</dbReference>
<sequence length="105" mass="12154">MMAKSNDFIECFIQMSKSLENRDNIFEKIQEFVCHTYGFNRLKKVNEARVALFEKTYKFLDKETFKLPKKDDDDENITADSSDSDSGNESERDGCDSSQSEAEND</sequence>
<protein>
    <submittedName>
        <fullName evidence="2">(African queen) hypothetical protein</fullName>
    </submittedName>
</protein>
<dbReference type="Proteomes" id="UP000789524">
    <property type="component" value="Unassembled WGS sequence"/>
</dbReference>
<reference evidence="2" key="1">
    <citation type="submission" date="2021-09" db="EMBL/GenBank/DDBJ databases">
        <authorList>
            <person name="Martin H S."/>
        </authorList>
    </citation>
    <scope>NUCLEOTIDE SEQUENCE</scope>
</reference>
<name>A0A8J2VW05_9NEOP</name>
<evidence type="ECO:0000256" key="1">
    <source>
        <dbReference type="SAM" id="MobiDB-lite"/>
    </source>
</evidence>
<accession>A0A8J2VW05</accession>
<evidence type="ECO:0000313" key="3">
    <source>
        <dbReference type="Proteomes" id="UP000789524"/>
    </source>
</evidence>
<organism evidence="2 3">
    <name type="scientific">Danaus chrysippus</name>
    <name type="common">African queen</name>
    <dbReference type="NCBI Taxonomy" id="151541"/>
    <lineage>
        <taxon>Eukaryota</taxon>
        <taxon>Metazoa</taxon>
        <taxon>Ecdysozoa</taxon>
        <taxon>Arthropoda</taxon>
        <taxon>Hexapoda</taxon>
        <taxon>Insecta</taxon>
        <taxon>Pterygota</taxon>
        <taxon>Neoptera</taxon>
        <taxon>Endopterygota</taxon>
        <taxon>Lepidoptera</taxon>
        <taxon>Glossata</taxon>
        <taxon>Ditrysia</taxon>
        <taxon>Papilionoidea</taxon>
        <taxon>Nymphalidae</taxon>
        <taxon>Danainae</taxon>
        <taxon>Danaini</taxon>
        <taxon>Danaina</taxon>
        <taxon>Danaus</taxon>
        <taxon>Anosia</taxon>
    </lineage>
</organism>
<proteinExistence type="predicted"/>
<feature type="compositionally biased region" description="Acidic residues" evidence="1">
    <location>
        <begin position="72"/>
        <end position="88"/>
    </location>
</feature>
<dbReference type="AlphaFoldDB" id="A0A8J2VW05"/>
<feature type="region of interest" description="Disordered" evidence="1">
    <location>
        <begin position="68"/>
        <end position="105"/>
    </location>
</feature>
<gene>
    <name evidence="2" type="ORF">DCHRY22_LOCUS8238</name>
</gene>